<keyword evidence="3" id="KW-1185">Reference proteome</keyword>
<protein>
    <submittedName>
        <fullName evidence="2">Uncharacterized protein</fullName>
    </submittedName>
</protein>
<feature type="compositionally biased region" description="Basic and acidic residues" evidence="1">
    <location>
        <begin position="1"/>
        <end position="13"/>
    </location>
</feature>
<gene>
    <name evidence="2" type="ORF">SteCoe_32370</name>
</gene>
<name>A0A1R2AZ68_9CILI</name>
<organism evidence="2 3">
    <name type="scientific">Stentor coeruleus</name>
    <dbReference type="NCBI Taxonomy" id="5963"/>
    <lineage>
        <taxon>Eukaryota</taxon>
        <taxon>Sar</taxon>
        <taxon>Alveolata</taxon>
        <taxon>Ciliophora</taxon>
        <taxon>Postciliodesmatophora</taxon>
        <taxon>Heterotrichea</taxon>
        <taxon>Heterotrichida</taxon>
        <taxon>Stentoridae</taxon>
        <taxon>Stentor</taxon>
    </lineage>
</organism>
<accession>A0A1R2AZ68</accession>
<dbReference type="Proteomes" id="UP000187209">
    <property type="component" value="Unassembled WGS sequence"/>
</dbReference>
<sequence>MQTISDYRDEDASHSSYSDSRAGSVLEDSTQNRRRFSSLDVLKKSHNSGMSNGICDIPERHRGKKIAKYSRKLEESINLALAYPIEYLESQLFDMCRSNYYAFNGLIEKISLIATVHPLLKLLEKENINSEKWKEMLVRYLMHNSDAIRQYNFIKKFVGFLNDLALHWNLINLYDYRILFEKNLEFLEFLDFRELYKGIISLEAIWLAFSLSSYPMCSFVDDYLKKLSILLQFSLRKVYKAFMDSNRDAITRFESIQPYLASKNPILIKEYDFPKPRKYPKPEYQALQIGFWNALFGRYDWLKEILTEFEVIYREFLIEFLKHSLNTVTYLKQFY</sequence>
<evidence type="ECO:0000313" key="3">
    <source>
        <dbReference type="Proteomes" id="UP000187209"/>
    </source>
</evidence>
<dbReference type="OrthoDB" id="325370at2759"/>
<proteinExistence type="predicted"/>
<dbReference type="AlphaFoldDB" id="A0A1R2AZ68"/>
<reference evidence="2 3" key="1">
    <citation type="submission" date="2016-11" db="EMBL/GenBank/DDBJ databases">
        <title>The macronuclear genome of Stentor coeruleus: a giant cell with tiny introns.</title>
        <authorList>
            <person name="Slabodnick M."/>
            <person name="Ruby J.G."/>
            <person name="Reiff S.B."/>
            <person name="Swart E.C."/>
            <person name="Gosai S."/>
            <person name="Prabakaran S."/>
            <person name="Witkowska E."/>
            <person name="Larue G.E."/>
            <person name="Fisher S."/>
            <person name="Freeman R.M."/>
            <person name="Gunawardena J."/>
            <person name="Chu W."/>
            <person name="Stover N.A."/>
            <person name="Gregory B.D."/>
            <person name="Nowacki M."/>
            <person name="Derisi J."/>
            <person name="Roy S.W."/>
            <person name="Marshall W.F."/>
            <person name="Sood P."/>
        </authorList>
    </citation>
    <scope>NUCLEOTIDE SEQUENCE [LARGE SCALE GENOMIC DNA]</scope>
    <source>
        <strain evidence="2">WM001</strain>
    </source>
</reference>
<dbReference type="EMBL" id="MPUH01001155">
    <property type="protein sequence ID" value="OMJ69808.1"/>
    <property type="molecule type" value="Genomic_DNA"/>
</dbReference>
<feature type="region of interest" description="Disordered" evidence="1">
    <location>
        <begin position="1"/>
        <end position="29"/>
    </location>
</feature>
<evidence type="ECO:0000256" key="1">
    <source>
        <dbReference type="SAM" id="MobiDB-lite"/>
    </source>
</evidence>
<comment type="caution">
    <text evidence="2">The sequence shown here is derived from an EMBL/GenBank/DDBJ whole genome shotgun (WGS) entry which is preliminary data.</text>
</comment>
<evidence type="ECO:0000313" key="2">
    <source>
        <dbReference type="EMBL" id="OMJ69808.1"/>
    </source>
</evidence>